<dbReference type="Gene3D" id="3.40.50.1820">
    <property type="entry name" value="alpha/beta hydrolase"/>
    <property type="match status" value="1"/>
</dbReference>
<keyword evidence="4" id="KW-1185">Reference proteome</keyword>
<feature type="domain" description="Dienelactone hydrolase" evidence="2">
    <location>
        <begin position="47"/>
        <end position="261"/>
    </location>
</feature>
<dbReference type="EMBL" id="VAUV01000008">
    <property type="protein sequence ID" value="TLD70461.1"/>
    <property type="molecule type" value="Genomic_DNA"/>
</dbReference>
<proteinExistence type="predicted"/>
<dbReference type="GO" id="GO:0016787">
    <property type="term" value="F:hydrolase activity"/>
    <property type="evidence" value="ECO:0007669"/>
    <property type="project" value="UniProtKB-KW"/>
</dbReference>
<feature type="chain" id="PRO_5024349263" evidence="1">
    <location>
        <begin position="24"/>
        <end position="266"/>
    </location>
</feature>
<name>A0A5R8KDV3_9BACT</name>
<dbReference type="OrthoDB" id="9771666at2"/>
<dbReference type="PANTHER" id="PTHR22946">
    <property type="entry name" value="DIENELACTONE HYDROLASE DOMAIN-CONTAINING PROTEIN-RELATED"/>
    <property type="match status" value="1"/>
</dbReference>
<organism evidence="3 4">
    <name type="scientific">Phragmitibacter flavus</name>
    <dbReference type="NCBI Taxonomy" id="2576071"/>
    <lineage>
        <taxon>Bacteria</taxon>
        <taxon>Pseudomonadati</taxon>
        <taxon>Verrucomicrobiota</taxon>
        <taxon>Verrucomicrobiia</taxon>
        <taxon>Verrucomicrobiales</taxon>
        <taxon>Verrucomicrobiaceae</taxon>
        <taxon>Phragmitibacter</taxon>
    </lineage>
</organism>
<keyword evidence="3" id="KW-0378">Hydrolase</keyword>
<reference evidence="3 4" key="1">
    <citation type="submission" date="2019-05" db="EMBL/GenBank/DDBJ databases">
        <title>Verrucobacter flavum gen. nov., sp. nov. a new member of the family Verrucomicrobiaceae.</title>
        <authorList>
            <person name="Szuroczki S."/>
            <person name="Abbaszade G."/>
            <person name="Szabo A."/>
            <person name="Felfoldi T."/>
            <person name="Schumann P."/>
            <person name="Boka K."/>
            <person name="Keki Z."/>
            <person name="Toumi M."/>
            <person name="Toth E."/>
        </authorList>
    </citation>
    <scope>NUCLEOTIDE SEQUENCE [LARGE SCALE GENOMIC DNA]</scope>
    <source>
        <strain evidence="3 4">MG-N-17</strain>
    </source>
</reference>
<dbReference type="Proteomes" id="UP000306196">
    <property type="component" value="Unassembled WGS sequence"/>
</dbReference>
<dbReference type="InterPro" id="IPR029058">
    <property type="entry name" value="AB_hydrolase_fold"/>
</dbReference>
<keyword evidence="1" id="KW-0732">Signal</keyword>
<dbReference type="AlphaFoldDB" id="A0A5R8KDV3"/>
<dbReference type="Pfam" id="PF01738">
    <property type="entry name" value="DLH"/>
    <property type="match status" value="1"/>
</dbReference>
<dbReference type="SUPFAM" id="SSF53474">
    <property type="entry name" value="alpha/beta-Hydrolases"/>
    <property type="match status" value="1"/>
</dbReference>
<gene>
    <name evidence="3" type="ORF">FEM03_12085</name>
</gene>
<evidence type="ECO:0000256" key="1">
    <source>
        <dbReference type="SAM" id="SignalP"/>
    </source>
</evidence>
<feature type="signal peptide" evidence="1">
    <location>
        <begin position="1"/>
        <end position="23"/>
    </location>
</feature>
<dbReference type="PANTHER" id="PTHR22946:SF0">
    <property type="entry name" value="DIENELACTONE HYDROLASE DOMAIN-CONTAINING PROTEIN"/>
    <property type="match status" value="1"/>
</dbReference>
<dbReference type="InterPro" id="IPR050261">
    <property type="entry name" value="FrsA_esterase"/>
</dbReference>
<evidence type="ECO:0000313" key="3">
    <source>
        <dbReference type="EMBL" id="TLD70461.1"/>
    </source>
</evidence>
<accession>A0A5R8KDV3</accession>
<sequence>MKMISACVIGIFASLATPISAVAKQDIVASALEYKAGKTLCEGWHAYDQAVTGKRPAVLIIHQWTGVSDNEKMRAHMLAGLGYNVLAADIYGKGIRPQPPESGKEAGKYKQDRTLYRERLLAALDTLKKDDHTDPSKVFVIGYCFGGTGALEVARSGAEVLGVVSFHGNLGTPTPQDAKNIKCPVLVCHGADDPYVPAAEVEAFKKEMDDAKVTYEFIAYPDAVHSFTQKNAGSDNSKGAAYNSRADAKSWVSMQRFFKDALENSK</sequence>
<evidence type="ECO:0000313" key="4">
    <source>
        <dbReference type="Proteomes" id="UP000306196"/>
    </source>
</evidence>
<evidence type="ECO:0000259" key="2">
    <source>
        <dbReference type="Pfam" id="PF01738"/>
    </source>
</evidence>
<dbReference type="InterPro" id="IPR002925">
    <property type="entry name" value="Dienelactn_hydro"/>
</dbReference>
<comment type="caution">
    <text evidence="3">The sequence shown here is derived from an EMBL/GenBank/DDBJ whole genome shotgun (WGS) entry which is preliminary data.</text>
</comment>
<protein>
    <submittedName>
        <fullName evidence="3">Dienelactone hydrolase family protein</fullName>
    </submittedName>
</protein>